<evidence type="ECO:0000313" key="4">
    <source>
        <dbReference type="Proteomes" id="UP000267096"/>
    </source>
</evidence>
<reference evidence="3 4" key="2">
    <citation type="submission" date="2018-11" db="EMBL/GenBank/DDBJ databases">
        <authorList>
            <consortium name="Pathogen Informatics"/>
        </authorList>
    </citation>
    <scope>NUCLEOTIDE SEQUENCE [LARGE SCALE GENOMIC DNA]</scope>
</reference>
<feature type="coiled-coil region" evidence="1">
    <location>
        <begin position="4"/>
        <end position="31"/>
    </location>
</feature>
<keyword evidence="1" id="KW-0175">Coiled coil</keyword>
<evidence type="ECO:0000256" key="2">
    <source>
        <dbReference type="SAM" id="MobiDB-lite"/>
    </source>
</evidence>
<dbReference type="OrthoDB" id="3176171at2759"/>
<accession>A0A0M3JHK3</accession>
<dbReference type="AlphaFoldDB" id="A0A0M3JHK3"/>
<reference evidence="5" key="1">
    <citation type="submission" date="2017-02" db="UniProtKB">
        <authorList>
            <consortium name="WormBaseParasite"/>
        </authorList>
    </citation>
    <scope>IDENTIFICATION</scope>
</reference>
<sequence length="126" mass="14082">FQVRAELADVAANHSQERQDLENSVTEINKELKLKLLIVENFIPSDVRTRIRERAYWDDDEDSWKLLKPGQNRPKSATSEDLSHSAGADSGIGTIDASTSAESSANDVLNQRPVIHSSLCRSFRCI</sequence>
<dbReference type="WBParaSite" id="ASIM_0000711701-mRNA-1">
    <property type="protein sequence ID" value="ASIM_0000711701-mRNA-1"/>
    <property type="gene ID" value="ASIM_0000711701"/>
</dbReference>
<evidence type="ECO:0000256" key="1">
    <source>
        <dbReference type="SAM" id="Coils"/>
    </source>
</evidence>
<name>A0A0M3JHK3_ANISI</name>
<feature type="region of interest" description="Disordered" evidence="2">
    <location>
        <begin position="63"/>
        <end position="106"/>
    </location>
</feature>
<gene>
    <name evidence="3" type="ORF">ASIM_LOCUS6886</name>
</gene>
<evidence type="ECO:0000313" key="3">
    <source>
        <dbReference type="EMBL" id="VDK28018.1"/>
    </source>
</evidence>
<evidence type="ECO:0000313" key="5">
    <source>
        <dbReference type="WBParaSite" id="ASIM_0000711701-mRNA-1"/>
    </source>
</evidence>
<protein>
    <submittedName>
        <fullName evidence="5">Kinesin-like protein KIF13A</fullName>
    </submittedName>
</protein>
<dbReference type="EMBL" id="UYRR01015706">
    <property type="protein sequence ID" value="VDK28018.1"/>
    <property type="molecule type" value="Genomic_DNA"/>
</dbReference>
<feature type="compositionally biased region" description="Polar residues" evidence="2">
    <location>
        <begin position="96"/>
        <end position="106"/>
    </location>
</feature>
<proteinExistence type="predicted"/>
<dbReference type="Proteomes" id="UP000267096">
    <property type="component" value="Unassembled WGS sequence"/>
</dbReference>
<organism evidence="5">
    <name type="scientific">Anisakis simplex</name>
    <name type="common">Herring worm</name>
    <dbReference type="NCBI Taxonomy" id="6269"/>
    <lineage>
        <taxon>Eukaryota</taxon>
        <taxon>Metazoa</taxon>
        <taxon>Ecdysozoa</taxon>
        <taxon>Nematoda</taxon>
        <taxon>Chromadorea</taxon>
        <taxon>Rhabditida</taxon>
        <taxon>Spirurina</taxon>
        <taxon>Ascaridomorpha</taxon>
        <taxon>Ascaridoidea</taxon>
        <taxon>Anisakidae</taxon>
        <taxon>Anisakis</taxon>
        <taxon>Anisakis simplex complex</taxon>
    </lineage>
</organism>
<keyword evidence="4" id="KW-1185">Reference proteome</keyword>